<feature type="transmembrane region" description="Helical" evidence="1">
    <location>
        <begin position="326"/>
        <end position="348"/>
    </location>
</feature>
<feature type="transmembrane region" description="Helical" evidence="1">
    <location>
        <begin position="426"/>
        <end position="443"/>
    </location>
</feature>
<dbReference type="AlphaFoldDB" id="A0A1M7P8N3"/>
<feature type="transmembrane region" description="Helical" evidence="1">
    <location>
        <begin position="29"/>
        <end position="49"/>
    </location>
</feature>
<dbReference type="STRING" id="54121.SAMN04515653_12530"/>
<feature type="transmembrane region" description="Helical" evidence="1">
    <location>
        <begin position="354"/>
        <end position="375"/>
    </location>
</feature>
<evidence type="ECO:0000313" key="5">
    <source>
        <dbReference type="Proteomes" id="UP000199519"/>
    </source>
</evidence>
<dbReference type="RefSeq" id="WP_073160462.1">
    <property type="nucleotide sequence ID" value="NZ_FNBJ01000023.1"/>
</dbReference>
<evidence type="ECO:0000313" key="4">
    <source>
        <dbReference type="Proteomes" id="UP000198612"/>
    </source>
</evidence>
<dbReference type="Pfam" id="PF02447">
    <property type="entry name" value="GntP_permease"/>
    <property type="match status" value="1"/>
</dbReference>
<dbReference type="InterPro" id="IPR003474">
    <property type="entry name" value="Glcn_transporter"/>
</dbReference>
<feature type="transmembrane region" description="Helical" evidence="1">
    <location>
        <begin position="176"/>
        <end position="198"/>
    </location>
</feature>
<feature type="transmembrane region" description="Helical" evidence="1">
    <location>
        <begin position="260"/>
        <end position="281"/>
    </location>
</feature>
<reference evidence="4 5" key="1">
    <citation type="submission" date="2016-10" db="EMBL/GenBank/DDBJ databases">
        <authorList>
            <person name="Varghese N."/>
            <person name="Submissions S."/>
        </authorList>
    </citation>
    <scope>NUCLEOTIDE SEQUENCE [LARGE SCALE GENOMIC DNA]</scope>
    <source>
        <strain evidence="2 5">WG2</strain>
        <strain evidence="3 4">WG5</strain>
    </source>
</reference>
<feature type="transmembrane region" description="Helical" evidence="1">
    <location>
        <begin position="293"/>
        <end position="314"/>
    </location>
</feature>
<dbReference type="GO" id="GO:0015128">
    <property type="term" value="F:gluconate transmembrane transporter activity"/>
    <property type="evidence" value="ECO:0007669"/>
    <property type="project" value="InterPro"/>
</dbReference>
<proteinExistence type="predicted"/>
<protein>
    <submittedName>
        <fullName evidence="3">Predicted D-glycerate permease</fullName>
    </submittedName>
</protein>
<feature type="transmembrane region" description="Helical" evidence="1">
    <location>
        <begin position="139"/>
        <end position="156"/>
    </location>
</feature>
<dbReference type="Proteomes" id="UP000198612">
    <property type="component" value="Unassembled WGS sequence"/>
</dbReference>
<keyword evidence="1" id="KW-0812">Transmembrane</keyword>
<accession>A0A1M7P8N3</accession>
<dbReference type="Proteomes" id="UP000199519">
    <property type="component" value="Unassembled WGS sequence"/>
</dbReference>
<dbReference type="PIRSF" id="PIRSF002746">
    <property type="entry name" value="Gluconate_transporter"/>
    <property type="match status" value="1"/>
</dbReference>
<dbReference type="NCBIfam" id="TIGR00791">
    <property type="entry name" value="gntP"/>
    <property type="match status" value="1"/>
</dbReference>
<organism evidence="3 4">
    <name type="scientific">Halanaerobium congolense</name>
    <dbReference type="NCBI Taxonomy" id="54121"/>
    <lineage>
        <taxon>Bacteria</taxon>
        <taxon>Bacillati</taxon>
        <taxon>Bacillota</taxon>
        <taxon>Clostridia</taxon>
        <taxon>Halanaerobiales</taxon>
        <taxon>Halanaerobiaceae</taxon>
        <taxon>Halanaerobium</taxon>
    </lineage>
</organism>
<evidence type="ECO:0000313" key="2">
    <source>
        <dbReference type="EMBL" id="SDF76346.1"/>
    </source>
</evidence>
<dbReference type="PANTHER" id="PTHR30354">
    <property type="entry name" value="GNT FAMILY GLUCONATE TRANSPORTER"/>
    <property type="match status" value="1"/>
</dbReference>
<feature type="transmembrane region" description="Helical" evidence="1">
    <location>
        <begin position="7"/>
        <end position="23"/>
    </location>
</feature>
<keyword evidence="5" id="KW-1185">Reference proteome</keyword>
<evidence type="ECO:0000313" key="3">
    <source>
        <dbReference type="EMBL" id="SET07668.1"/>
    </source>
</evidence>
<dbReference type="PANTHER" id="PTHR30354:SF11">
    <property type="entry name" value="PERMEASE"/>
    <property type="match status" value="1"/>
</dbReference>
<feature type="transmembrane region" description="Helical" evidence="1">
    <location>
        <begin position="382"/>
        <end position="406"/>
    </location>
</feature>
<evidence type="ECO:0000256" key="1">
    <source>
        <dbReference type="SAM" id="Phobius"/>
    </source>
</evidence>
<keyword evidence="1" id="KW-0472">Membrane</keyword>
<dbReference type="EMBL" id="FOHG01000023">
    <property type="protein sequence ID" value="SET07668.1"/>
    <property type="molecule type" value="Genomic_DNA"/>
</dbReference>
<feature type="transmembrane region" description="Helical" evidence="1">
    <location>
        <begin position="103"/>
        <end position="127"/>
    </location>
</feature>
<dbReference type="EMBL" id="FNBJ01000023">
    <property type="protein sequence ID" value="SDF76346.1"/>
    <property type="molecule type" value="Genomic_DNA"/>
</dbReference>
<name>A0A1M7P8N3_9FIRM</name>
<dbReference type="GO" id="GO:0005886">
    <property type="term" value="C:plasma membrane"/>
    <property type="evidence" value="ECO:0007669"/>
    <property type="project" value="TreeGrafter"/>
</dbReference>
<dbReference type="OrthoDB" id="9787129at2"/>
<sequence length="444" mass="46264">MVQGPMLLVILAVAIVFIIFMTAKVNLHAFLVLLLASFGVGIFSGMSLIEVVNTVTSGFGGILSYIGIVIIAGTIIGTILEKSKGTLTMANTVLSWVGETKSALAMSITGAIISIPVFCDSGFVILSSLNKSLAKKAKISMSTMAVALSTGLYATHTLVPPTPGPIAAAGNLGADLGLVIMFGVVVSIPAILAGYIWATKFASKYWVDADIEIDDGENDVNLPSVFDSFAPIVVPILLITLKSIAEFPTNIFGTGNIKTFLVFIGDPTVALLLGVFIAFRLLPSFDKEYINGWIGKGMVNAAAIIMITGAGGAFGQVLKSTPIGSYLGEVLSVYNLGIFLPFIIAAALKTSQGSSTVAIITTSALLAPMLPSLGLDGSVAKALVVMSIGAGAMTVSHANDSFFWVVSQFSNMDTDIAYKTYTTATLVQGIVTISFVAILSMIFI</sequence>
<feature type="transmembrane region" description="Helical" evidence="1">
    <location>
        <begin position="61"/>
        <end position="80"/>
    </location>
</feature>
<gene>
    <name evidence="2" type="ORF">SAMN04488598_12330</name>
    <name evidence="3" type="ORF">SAMN04515652_12330</name>
</gene>
<keyword evidence="1" id="KW-1133">Transmembrane helix</keyword>